<dbReference type="InterPro" id="IPR024259">
    <property type="entry name" value="MerB_HTH_dom"/>
</dbReference>
<evidence type="ECO:0000256" key="3">
    <source>
        <dbReference type="ARBA" id="ARBA00013237"/>
    </source>
</evidence>
<evidence type="ECO:0000256" key="5">
    <source>
        <dbReference type="ARBA" id="ARBA00022466"/>
    </source>
</evidence>
<evidence type="ECO:0000256" key="2">
    <source>
        <dbReference type="ARBA" id="ARBA00009443"/>
    </source>
</evidence>
<dbReference type="Pfam" id="PF03243">
    <property type="entry name" value="MerB"/>
    <property type="match status" value="1"/>
</dbReference>
<organism evidence="10 11">
    <name type="scientific">Mycobacterium lacus</name>
    <dbReference type="NCBI Taxonomy" id="169765"/>
    <lineage>
        <taxon>Bacteria</taxon>
        <taxon>Bacillati</taxon>
        <taxon>Actinomycetota</taxon>
        <taxon>Actinomycetes</taxon>
        <taxon>Mycobacteriales</taxon>
        <taxon>Mycobacteriaceae</taxon>
        <taxon>Mycobacterium</taxon>
    </lineage>
</organism>
<dbReference type="NCBIfam" id="NF033555">
    <property type="entry name" value="lyase_MerB"/>
    <property type="match status" value="1"/>
</dbReference>
<dbReference type="InterPro" id="IPR004927">
    <property type="entry name" value="MerB"/>
</dbReference>
<evidence type="ECO:0000256" key="9">
    <source>
        <dbReference type="ARBA" id="ARBA00031271"/>
    </source>
</evidence>
<dbReference type="Proteomes" id="UP000466396">
    <property type="component" value="Chromosome"/>
</dbReference>
<evidence type="ECO:0000256" key="4">
    <source>
        <dbReference type="ARBA" id="ARBA00018180"/>
    </source>
</evidence>
<dbReference type="AlphaFoldDB" id="A0A1X1YVR8"/>
<dbReference type="PRINTS" id="PR01699">
    <property type="entry name" value="ORGNOHGLYASE"/>
</dbReference>
<keyword evidence="11" id="KW-1185">Reference proteome</keyword>
<evidence type="ECO:0000313" key="10">
    <source>
        <dbReference type="EMBL" id="BBX94971.1"/>
    </source>
</evidence>
<dbReference type="OrthoDB" id="7185309at2"/>
<evidence type="ECO:0000256" key="1">
    <source>
        <dbReference type="ARBA" id="ARBA00000165"/>
    </source>
</evidence>
<protein>
    <recommendedName>
        <fullName evidence="4">Alkylmercury lyase</fullName>
        <ecNumber evidence="3">4.99.1.2</ecNumber>
    </recommendedName>
    <alternativeName>
        <fullName evidence="9">Organomercurial lyase</fullName>
    </alternativeName>
</protein>
<proteinExistence type="inferred from homology"/>
<evidence type="ECO:0000313" key="11">
    <source>
        <dbReference type="Proteomes" id="UP000466396"/>
    </source>
</evidence>
<dbReference type="InterPro" id="IPR053717">
    <property type="entry name" value="MerB_lyase_sf"/>
</dbReference>
<dbReference type="RefSeq" id="WP_085156006.1">
    <property type="nucleotide sequence ID" value="NZ_AP022581.1"/>
</dbReference>
<gene>
    <name evidence="10" type="ORF">MLAC_02650</name>
</gene>
<dbReference type="Pfam" id="PF12324">
    <property type="entry name" value="HTH_15"/>
    <property type="match status" value="1"/>
</dbReference>
<sequence>MTADRRAAADTLLGPHHQAGRKLMRAAVRLLADGEPITMSQLATAAGVEVGDLTTTPAGHDIEYDDQHRIIGWGLTLNPTAHAYIVNGRRLYTWCAADTLLFPAILESPAQIESRCPTTGTVIRLTVDPHAGVSDVSPVTAVISIPGPQEMDIARVRATTCDPGRFFATAAAAHGWLAAHPDGTVLPVADAYPHLRPIGNRLLDADAP</sequence>
<evidence type="ECO:0000256" key="8">
    <source>
        <dbReference type="ARBA" id="ARBA00025326"/>
    </source>
</evidence>
<keyword evidence="6" id="KW-0476">Mercury</keyword>
<keyword evidence="7 10" id="KW-0456">Lyase</keyword>
<dbReference type="SUPFAM" id="SSF160387">
    <property type="entry name" value="NosL/MerB-like"/>
    <property type="match status" value="1"/>
</dbReference>
<comment type="catalytic activity">
    <reaction evidence="1">
        <text>an alkylmercury + H(+) = an alkane + Hg(2+)</text>
        <dbReference type="Rhea" id="RHEA:18777"/>
        <dbReference type="ChEBI" id="CHEBI:15378"/>
        <dbReference type="ChEBI" id="CHEBI:16793"/>
        <dbReference type="ChEBI" id="CHEBI:18310"/>
        <dbReference type="ChEBI" id="CHEBI:83725"/>
        <dbReference type="EC" id="4.99.1.2"/>
    </reaction>
</comment>
<keyword evidence="5" id="KW-0475">Mercuric resistance</keyword>
<dbReference type="STRING" id="169765.AWC15_11790"/>
<comment type="similarity">
    <text evidence="2">Belongs to the MerB family.</text>
</comment>
<dbReference type="EMBL" id="AP022581">
    <property type="protein sequence ID" value="BBX94971.1"/>
    <property type="molecule type" value="Genomic_DNA"/>
</dbReference>
<dbReference type="SUPFAM" id="SSF46785">
    <property type="entry name" value="Winged helix' DNA-binding domain"/>
    <property type="match status" value="1"/>
</dbReference>
<accession>A0A1X1YVR8</accession>
<dbReference type="InterPro" id="IPR036390">
    <property type="entry name" value="WH_DNA-bd_sf"/>
</dbReference>
<dbReference type="Gene3D" id="3.30.450.410">
    <property type="match status" value="1"/>
</dbReference>
<evidence type="ECO:0000256" key="6">
    <source>
        <dbReference type="ARBA" id="ARBA00022914"/>
    </source>
</evidence>
<dbReference type="GO" id="GO:0046689">
    <property type="term" value="P:response to mercury ion"/>
    <property type="evidence" value="ECO:0007669"/>
    <property type="project" value="UniProtKB-KW"/>
</dbReference>
<comment type="function">
    <text evidence="8">Cleaves the carbon-mercury bond of organomercurials such as phenylmercuric acetate. One product is Hg(2+), which is subsequently detoxified by the mercuric reductase.</text>
</comment>
<name>A0A1X1YVR8_9MYCO</name>
<dbReference type="GO" id="GO:0018836">
    <property type="term" value="F:alkylmercury lyase activity"/>
    <property type="evidence" value="ECO:0007669"/>
    <property type="project" value="UniProtKB-EC"/>
</dbReference>
<dbReference type="EC" id="4.99.1.2" evidence="3"/>
<reference evidence="10 11" key="1">
    <citation type="journal article" date="2019" name="Emerg. Microbes Infect.">
        <title>Comprehensive subspecies identification of 175 nontuberculous mycobacteria species based on 7547 genomic profiles.</title>
        <authorList>
            <person name="Matsumoto Y."/>
            <person name="Kinjo T."/>
            <person name="Motooka D."/>
            <person name="Nabeya D."/>
            <person name="Jung N."/>
            <person name="Uechi K."/>
            <person name="Horii T."/>
            <person name="Iida T."/>
            <person name="Fujita J."/>
            <person name="Nakamura S."/>
        </authorList>
    </citation>
    <scope>NUCLEOTIDE SEQUENCE [LARGE SCALE GENOMIC DNA]</scope>
    <source>
        <strain evidence="10 11">JCM 15657</strain>
    </source>
</reference>
<dbReference type="KEGG" id="mlj:MLAC_02650"/>
<dbReference type="NCBIfam" id="NF009710">
    <property type="entry name" value="PRK13239.1"/>
    <property type="match status" value="1"/>
</dbReference>
<evidence type="ECO:0000256" key="7">
    <source>
        <dbReference type="ARBA" id="ARBA00023239"/>
    </source>
</evidence>